<dbReference type="RefSeq" id="WP_162487493.1">
    <property type="nucleotide sequence ID" value="NZ_CP011312.1"/>
</dbReference>
<organism evidence="1 3">
    <name type="scientific">Corynebacterium kutscheri</name>
    <dbReference type="NCBI Taxonomy" id="35755"/>
    <lineage>
        <taxon>Bacteria</taxon>
        <taxon>Bacillati</taxon>
        <taxon>Actinomycetota</taxon>
        <taxon>Actinomycetes</taxon>
        <taxon>Mycobacteriales</taxon>
        <taxon>Corynebacteriaceae</taxon>
        <taxon>Corynebacterium</taxon>
    </lineage>
</organism>
<dbReference type="KEGG" id="cku:UL82_04850"/>
<dbReference type="AlphaFoldDB" id="A0A0F6TDQ2"/>
<dbReference type="Proteomes" id="UP000033457">
    <property type="component" value="Chromosome"/>
</dbReference>
<keyword evidence="3" id="KW-1185">Reference proteome</keyword>
<evidence type="ECO:0000313" key="1">
    <source>
        <dbReference type="EMBL" id="AKE41149.1"/>
    </source>
</evidence>
<dbReference type="EMBL" id="LR134377">
    <property type="protein sequence ID" value="VEH07058.1"/>
    <property type="molecule type" value="Genomic_DNA"/>
</dbReference>
<evidence type="ECO:0000313" key="2">
    <source>
        <dbReference type="EMBL" id="VEH07058.1"/>
    </source>
</evidence>
<proteinExistence type="predicted"/>
<dbReference type="EMBL" id="CP011312">
    <property type="protein sequence ID" value="AKE41149.1"/>
    <property type="molecule type" value="Genomic_DNA"/>
</dbReference>
<protein>
    <submittedName>
        <fullName evidence="1">Uncharacterized protein</fullName>
    </submittedName>
</protein>
<reference evidence="2 4" key="2">
    <citation type="submission" date="2018-12" db="EMBL/GenBank/DDBJ databases">
        <authorList>
            <consortium name="Pathogen Informatics"/>
        </authorList>
    </citation>
    <scope>NUCLEOTIDE SEQUENCE [LARGE SCALE GENOMIC DNA]</scope>
    <source>
        <strain evidence="2 4">NCTC949</strain>
    </source>
</reference>
<dbReference type="Proteomes" id="UP000271380">
    <property type="component" value="Chromosome"/>
</dbReference>
<sequence length="53" mass="5773">MSAPIPGDPRALSVTPEKLQEQVEEVLGESFSSLEEEADILERAHNVLAQALQ</sequence>
<accession>A0A0F6TDQ2</accession>
<evidence type="ECO:0000313" key="4">
    <source>
        <dbReference type="Proteomes" id="UP000271380"/>
    </source>
</evidence>
<dbReference type="STRING" id="35755.UL82_04850"/>
<name>A0A0F6TDQ2_9CORY</name>
<reference evidence="1 3" key="1">
    <citation type="journal article" date="2015" name="Genome Announc.">
        <title>Complete Genome Sequence of Corynebacterium kutscheri DSM 20755, a Corynebacterial Type Strain with Remarkably Low G+C Content of Chromosomal DNA.</title>
        <authorList>
            <person name="Ruckert C."/>
            <person name="Albersmeier A."/>
            <person name="Winkler A."/>
            <person name="Tauch A."/>
        </authorList>
    </citation>
    <scope>NUCLEOTIDE SEQUENCE [LARGE SCALE GENOMIC DNA]</scope>
    <source>
        <strain evidence="1 3">DSM 20755</strain>
    </source>
</reference>
<evidence type="ECO:0000313" key="3">
    <source>
        <dbReference type="Proteomes" id="UP000033457"/>
    </source>
</evidence>
<dbReference type="HOGENOM" id="CLU_201697_0_0_11"/>
<gene>
    <name evidence="2" type="ORF">NCTC949_01537</name>
    <name evidence="1" type="ORF">UL82_04850</name>
</gene>